<dbReference type="InterPro" id="IPR012910">
    <property type="entry name" value="Plug_dom"/>
</dbReference>
<dbReference type="Pfam" id="PF13715">
    <property type="entry name" value="CarbopepD_reg_2"/>
    <property type="match status" value="1"/>
</dbReference>
<keyword evidence="5 7" id="KW-0472">Membrane</keyword>
<gene>
    <name evidence="9" type="ORF">GCM10007424_00490</name>
</gene>
<evidence type="ECO:0000259" key="8">
    <source>
        <dbReference type="Pfam" id="PF07715"/>
    </source>
</evidence>
<dbReference type="InterPro" id="IPR036942">
    <property type="entry name" value="Beta-barrel_TonB_sf"/>
</dbReference>
<keyword evidence="4 7" id="KW-0812">Transmembrane</keyword>
<dbReference type="InterPro" id="IPR039426">
    <property type="entry name" value="TonB-dep_rcpt-like"/>
</dbReference>
<dbReference type="Gene3D" id="2.170.130.10">
    <property type="entry name" value="TonB-dependent receptor, plug domain"/>
    <property type="match status" value="1"/>
</dbReference>
<evidence type="ECO:0000256" key="1">
    <source>
        <dbReference type="ARBA" id="ARBA00004571"/>
    </source>
</evidence>
<dbReference type="NCBIfam" id="TIGR04057">
    <property type="entry name" value="SusC_RagA_signa"/>
    <property type="match status" value="1"/>
</dbReference>
<dbReference type="SUPFAM" id="SSF56935">
    <property type="entry name" value="Porins"/>
    <property type="match status" value="1"/>
</dbReference>
<dbReference type="InterPro" id="IPR008969">
    <property type="entry name" value="CarboxyPept-like_regulatory"/>
</dbReference>
<dbReference type="Proteomes" id="UP000615760">
    <property type="component" value="Unassembled WGS sequence"/>
</dbReference>
<dbReference type="InterPro" id="IPR023997">
    <property type="entry name" value="TonB-dep_OMP_SusC/RagA_CS"/>
</dbReference>
<accession>A0ABQ1JB72</accession>
<keyword evidence="2 7" id="KW-0813">Transport</keyword>
<dbReference type="InterPro" id="IPR037066">
    <property type="entry name" value="Plug_dom_sf"/>
</dbReference>
<keyword evidence="6 7" id="KW-0998">Cell outer membrane</keyword>
<dbReference type="Gene3D" id="2.40.170.20">
    <property type="entry name" value="TonB-dependent receptor, beta-barrel domain"/>
    <property type="match status" value="1"/>
</dbReference>
<name>A0ABQ1JB72_9FLAO</name>
<sequence length="950" mass="104026">MPGVTVFVKGKSISTITDEKGQYSINAALGDTLVFSFIGYKEVEYVVDSSTLDVLLAEDAAQLQEVVINAGYYSVKEKESTGSIARITNEEIRDQPVANVLGTMQGRMAGVDITQDNGMPGGGFQIRIRGTNSLRADGNEPLYLIDGVPFSSESIGAPNTSGVFITMTNPLNSINPADIASIEVLKDADATAIYGSRGANGVVLITTKKGKAGKTTFSTEASTAFAKVGRFAELLNTREYIAMREQAVASDGLTEIPEWATDINGIWDRNRYTDWQKELIGGTARITDLRASMSGGSAGTQFLLSGNYRTETTVMPGDFQYDKGAVHFTANHRSQDEKFTISFSGNYVFQKNNQAATDLSGVALTLAPNAPALYDDQGNLNWENGTFENPLAALNSNFLARTNSLTANTVLSYQLFNGLQLKSSFGYNEILNEERRTTPSTVFNPAYGLDSSVSGLNISQTALRSWIIEPQVNYNLRIGKGTLTALVGTSFQSQRTKRLFESGNGFSSNSLINDLASAASISVLRSDETIYKYQAAFARLNYNFDSRYIVNITGRRDGSSRFGPGRQFANFGAVGAAWLLSNESWLKDNTILSFGKLRGSYGITGNDQIGDYQFLDTYTSTGVAYQGTNGLEPSRLYNPAFGWETNRKLELGLETGFFKDRIFITASFYTNRSSDQLVGIHLPGTTGFTTLNANLGATVENRGVEFTLRTENLKYDGLSWTTTFNISANRNKLLSFPGLVASPYANTYVIGESVNIRKLYHYTGVDPQSGIYTFEDVNGDGTLSSLGDRSRIVDFAPKYFGGLLNQFTWKRLQLDVFLQFVKQERFEFNAGARGTWVNQLRGNQTGWQQPGDVSSQQVLTLGYNGAAMEAYDRYTSSDAAVVDASYLKLKNVSLSYDLPLNDAKPLKCLIFVQGQNLLTFTKYKGSDPEFKFAGQLPPLRVISSGVRLTF</sequence>
<comment type="subcellular location">
    <subcellularLocation>
        <location evidence="1 7">Cell outer membrane</location>
        <topology evidence="1 7">Multi-pass membrane protein</topology>
    </subcellularLocation>
</comment>
<evidence type="ECO:0000256" key="7">
    <source>
        <dbReference type="PROSITE-ProRule" id="PRU01360"/>
    </source>
</evidence>
<protein>
    <submittedName>
        <fullName evidence="9">SusC/RagA family TonB-linked outer membrane protein</fullName>
    </submittedName>
</protein>
<evidence type="ECO:0000256" key="6">
    <source>
        <dbReference type="ARBA" id="ARBA00023237"/>
    </source>
</evidence>
<evidence type="ECO:0000256" key="3">
    <source>
        <dbReference type="ARBA" id="ARBA00022452"/>
    </source>
</evidence>
<evidence type="ECO:0000256" key="5">
    <source>
        <dbReference type="ARBA" id="ARBA00023136"/>
    </source>
</evidence>
<reference evidence="10" key="1">
    <citation type="journal article" date="2019" name="Int. J. Syst. Evol. Microbiol.">
        <title>The Global Catalogue of Microorganisms (GCM) 10K type strain sequencing project: providing services to taxonomists for standard genome sequencing and annotation.</title>
        <authorList>
            <consortium name="The Broad Institute Genomics Platform"/>
            <consortium name="The Broad Institute Genome Sequencing Center for Infectious Disease"/>
            <person name="Wu L."/>
            <person name="Ma J."/>
        </authorList>
    </citation>
    <scope>NUCLEOTIDE SEQUENCE [LARGE SCALE GENOMIC DNA]</scope>
    <source>
        <strain evidence="10">CGMCC 1.15461</strain>
    </source>
</reference>
<keyword evidence="10" id="KW-1185">Reference proteome</keyword>
<proteinExistence type="inferred from homology"/>
<evidence type="ECO:0000313" key="9">
    <source>
        <dbReference type="EMBL" id="GGB64502.1"/>
    </source>
</evidence>
<dbReference type="Pfam" id="PF07715">
    <property type="entry name" value="Plug"/>
    <property type="match status" value="1"/>
</dbReference>
<dbReference type="InterPro" id="IPR023996">
    <property type="entry name" value="TonB-dep_OMP_SusC/RagA"/>
</dbReference>
<evidence type="ECO:0000313" key="10">
    <source>
        <dbReference type="Proteomes" id="UP000615760"/>
    </source>
</evidence>
<dbReference type="PROSITE" id="PS52016">
    <property type="entry name" value="TONB_DEPENDENT_REC_3"/>
    <property type="match status" value="1"/>
</dbReference>
<evidence type="ECO:0000256" key="2">
    <source>
        <dbReference type="ARBA" id="ARBA00022448"/>
    </source>
</evidence>
<dbReference type="NCBIfam" id="TIGR04056">
    <property type="entry name" value="OMP_RagA_SusC"/>
    <property type="match status" value="1"/>
</dbReference>
<evidence type="ECO:0000256" key="4">
    <source>
        <dbReference type="ARBA" id="ARBA00022692"/>
    </source>
</evidence>
<comment type="caution">
    <text evidence="9">The sequence shown here is derived from an EMBL/GenBank/DDBJ whole genome shotgun (WGS) entry which is preliminary data.</text>
</comment>
<comment type="similarity">
    <text evidence="7">Belongs to the TonB-dependent receptor family.</text>
</comment>
<dbReference type="EMBL" id="BMJE01000001">
    <property type="protein sequence ID" value="GGB64502.1"/>
    <property type="molecule type" value="Genomic_DNA"/>
</dbReference>
<keyword evidence="3 7" id="KW-1134">Transmembrane beta strand</keyword>
<feature type="domain" description="TonB-dependent receptor plug" evidence="8">
    <location>
        <begin position="77"/>
        <end position="202"/>
    </location>
</feature>
<dbReference type="SUPFAM" id="SSF49464">
    <property type="entry name" value="Carboxypeptidase regulatory domain-like"/>
    <property type="match status" value="1"/>
</dbReference>
<organism evidence="9 10">
    <name type="scientific">Flavobacterium suaedae</name>
    <dbReference type="NCBI Taxonomy" id="1767027"/>
    <lineage>
        <taxon>Bacteria</taxon>
        <taxon>Pseudomonadati</taxon>
        <taxon>Bacteroidota</taxon>
        <taxon>Flavobacteriia</taxon>
        <taxon>Flavobacteriales</taxon>
        <taxon>Flavobacteriaceae</taxon>
        <taxon>Flavobacterium</taxon>
    </lineage>
</organism>